<accession>A0A0K2V6E1</accession>
<name>A0A0K2V6E1_LEPSM</name>
<protein>
    <submittedName>
        <fullName evidence="1">Uncharacterized protein</fullName>
    </submittedName>
</protein>
<proteinExistence type="predicted"/>
<reference evidence="1" key="1">
    <citation type="submission" date="2014-05" db="EMBL/GenBank/DDBJ databases">
        <authorList>
            <person name="Chronopoulou M."/>
        </authorList>
    </citation>
    <scope>NUCLEOTIDE SEQUENCE</scope>
    <source>
        <tissue evidence="1">Whole organism</tissue>
    </source>
</reference>
<dbReference type="AlphaFoldDB" id="A0A0K2V6E1"/>
<sequence>MGFLGIESFKITHVLKYRKIVVFYILVK</sequence>
<dbReference type="EMBL" id="HACA01028509">
    <property type="protein sequence ID" value="CDW45870.1"/>
    <property type="molecule type" value="Transcribed_RNA"/>
</dbReference>
<evidence type="ECO:0000313" key="1">
    <source>
        <dbReference type="EMBL" id="CDW45870.1"/>
    </source>
</evidence>
<organism evidence="1">
    <name type="scientific">Lepeophtheirus salmonis</name>
    <name type="common">Salmon louse</name>
    <name type="synonym">Caligus salmonis</name>
    <dbReference type="NCBI Taxonomy" id="72036"/>
    <lineage>
        <taxon>Eukaryota</taxon>
        <taxon>Metazoa</taxon>
        <taxon>Ecdysozoa</taxon>
        <taxon>Arthropoda</taxon>
        <taxon>Crustacea</taxon>
        <taxon>Multicrustacea</taxon>
        <taxon>Hexanauplia</taxon>
        <taxon>Copepoda</taxon>
        <taxon>Siphonostomatoida</taxon>
        <taxon>Caligidae</taxon>
        <taxon>Lepeophtheirus</taxon>
    </lineage>
</organism>